<feature type="compositionally biased region" description="Basic and acidic residues" evidence="1">
    <location>
        <begin position="102"/>
        <end position="113"/>
    </location>
</feature>
<reference evidence="2 3" key="1">
    <citation type="journal article" date="2023" name="G3 (Bethesda)">
        <title>A chromosome-level genome assembly of Zasmidium syzygii isolated from banana leaves.</title>
        <authorList>
            <person name="van Westerhoven A.C."/>
            <person name="Mehrabi R."/>
            <person name="Talebi R."/>
            <person name="Steentjes M.B.F."/>
            <person name="Corcolon B."/>
            <person name="Chong P.A."/>
            <person name="Kema G.H.J."/>
            <person name="Seidl M.F."/>
        </authorList>
    </citation>
    <scope>NUCLEOTIDE SEQUENCE [LARGE SCALE GENOMIC DNA]</scope>
    <source>
        <strain evidence="2 3">P124</strain>
    </source>
</reference>
<name>A0ABR0ECM0_ZASCE</name>
<organism evidence="2 3">
    <name type="scientific">Zasmidium cellare</name>
    <name type="common">Wine cellar mold</name>
    <name type="synonym">Racodium cellare</name>
    <dbReference type="NCBI Taxonomy" id="395010"/>
    <lineage>
        <taxon>Eukaryota</taxon>
        <taxon>Fungi</taxon>
        <taxon>Dikarya</taxon>
        <taxon>Ascomycota</taxon>
        <taxon>Pezizomycotina</taxon>
        <taxon>Dothideomycetes</taxon>
        <taxon>Dothideomycetidae</taxon>
        <taxon>Mycosphaerellales</taxon>
        <taxon>Mycosphaerellaceae</taxon>
        <taxon>Zasmidium</taxon>
    </lineage>
</organism>
<evidence type="ECO:0000256" key="1">
    <source>
        <dbReference type="SAM" id="MobiDB-lite"/>
    </source>
</evidence>
<accession>A0ABR0ECM0</accession>
<keyword evidence="3" id="KW-1185">Reference proteome</keyword>
<feature type="compositionally biased region" description="Basic and acidic residues" evidence="1">
    <location>
        <begin position="53"/>
        <end position="67"/>
    </location>
</feature>
<gene>
    <name evidence="2" type="ORF">PRZ48_009767</name>
</gene>
<proteinExistence type="predicted"/>
<dbReference type="EMBL" id="JAXOVC010000007">
    <property type="protein sequence ID" value="KAK4499254.1"/>
    <property type="molecule type" value="Genomic_DNA"/>
</dbReference>
<feature type="region of interest" description="Disordered" evidence="1">
    <location>
        <begin position="20"/>
        <end position="159"/>
    </location>
</feature>
<sequence>MALSTYCTDSSGGTRKLRLLNGVVQPANPEEEESRLQEARTKFLSLKAAQGKSHAEDRSSPPPDRDASPGLEQFLRKRSEERQLARAARPAPSSQEPSAASSRRDASPDRDGDATQEPDEMTPATNSPLPQQVEQCSPSVFGRHETSGETAAKAEDDDEEIAVAAGRLVAAVEEAI</sequence>
<dbReference type="Proteomes" id="UP001305779">
    <property type="component" value="Unassembled WGS sequence"/>
</dbReference>
<feature type="compositionally biased region" description="Basic and acidic residues" evidence="1">
    <location>
        <begin position="74"/>
        <end position="84"/>
    </location>
</feature>
<evidence type="ECO:0000313" key="3">
    <source>
        <dbReference type="Proteomes" id="UP001305779"/>
    </source>
</evidence>
<evidence type="ECO:0000313" key="2">
    <source>
        <dbReference type="EMBL" id="KAK4499254.1"/>
    </source>
</evidence>
<feature type="compositionally biased region" description="Low complexity" evidence="1">
    <location>
        <begin position="85"/>
        <end position="101"/>
    </location>
</feature>
<protein>
    <submittedName>
        <fullName evidence="2">Uncharacterized protein</fullName>
    </submittedName>
</protein>
<comment type="caution">
    <text evidence="2">The sequence shown here is derived from an EMBL/GenBank/DDBJ whole genome shotgun (WGS) entry which is preliminary data.</text>
</comment>
<feature type="compositionally biased region" description="Polar residues" evidence="1">
    <location>
        <begin position="123"/>
        <end position="138"/>
    </location>
</feature>